<gene>
    <name evidence="6" type="ORF">NOR_06420</name>
</gene>
<evidence type="ECO:0000256" key="4">
    <source>
        <dbReference type="SAM" id="MobiDB-lite"/>
    </source>
</evidence>
<reference evidence="6 7" key="1">
    <citation type="journal article" date="2016" name="Genome Biol. Evol.">
        <title>Divergent and convergent evolution of fungal pathogenicity.</title>
        <authorList>
            <person name="Shang Y."/>
            <person name="Xiao G."/>
            <person name="Zheng P."/>
            <person name="Cen K."/>
            <person name="Zhan S."/>
            <person name="Wang C."/>
        </authorList>
    </citation>
    <scope>NUCLEOTIDE SEQUENCE [LARGE SCALE GENOMIC DNA]</scope>
    <source>
        <strain evidence="6 7">RCEF 4871</strain>
    </source>
</reference>
<feature type="compositionally biased region" description="Basic and acidic residues" evidence="4">
    <location>
        <begin position="191"/>
        <end position="203"/>
    </location>
</feature>
<dbReference type="InterPro" id="IPR028938">
    <property type="entry name" value="Rsf1-like"/>
</dbReference>
<dbReference type="EMBL" id="AZHC01000023">
    <property type="protein sequence ID" value="OAA39160.1"/>
    <property type="molecule type" value="Genomic_DNA"/>
</dbReference>
<feature type="region of interest" description="Disordered" evidence="4">
    <location>
        <begin position="1"/>
        <end position="20"/>
    </location>
</feature>
<dbReference type="STRING" id="1081105.A0A167AQ49"/>
<evidence type="ECO:0000259" key="5">
    <source>
        <dbReference type="SMART" id="SM00249"/>
    </source>
</evidence>
<dbReference type="InterPro" id="IPR011011">
    <property type="entry name" value="Znf_FYVE_PHD"/>
</dbReference>
<evidence type="ECO:0000313" key="7">
    <source>
        <dbReference type="Proteomes" id="UP000243498"/>
    </source>
</evidence>
<feature type="domain" description="Zinc finger PHD-type" evidence="5">
    <location>
        <begin position="428"/>
        <end position="478"/>
    </location>
</feature>
<dbReference type="GO" id="GO:0006355">
    <property type="term" value="P:regulation of DNA-templated transcription"/>
    <property type="evidence" value="ECO:0007669"/>
    <property type="project" value="InterPro"/>
</dbReference>
<dbReference type="SMART" id="SM00249">
    <property type="entry name" value="PHD"/>
    <property type="match status" value="1"/>
</dbReference>
<protein>
    <submittedName>
        <fullName evidence="6">PHD finger domain-containing protein</fullName>
    </submittedName>
</protein>
<dbReference type="PROSITE" id="PS01359">
    <property type="entry name" value="ZF_PHD_1"/>
    <property type="match status" value="1"/>
</dbReference>
<dbReference type="Pfam" id="PF00628">
    <property type="entry name" value="PHD"/>
    <property type="match status" value="1"/>
</dbReference>
<dbReference type="InterPro" id="IPR001965">
    <property type="entry name" value="Znf_PHD"/>
</dbReference>
<evidence type="ECO:0000256" key="3">
    <source>
        <dbReference type="ARBA" id="ARBA00022833"/>
    </source>
</evidence>
<evidence type="ECO:0000256" key="2">
    <source>
        <dbReference type="ARBA" id="ARBA00022771"/>
    </source>
</evidence>
<keyword evidence="1" id="KW-0479">Metal-binding</keyword>
<dbReference type="InterPro" id="IPR013083">
    <property type="entry name" value="Znf_RING/FYVE/PHD"/>
</dbReference>
<comment type="caution">
    <text evidence="6">The sequence shown here is derived from an EMBL/GenBank/DDBJ whole genome shotgun (WGS) entry which is preliminary data.</text>
</comment>
<keyword evidence="2" id="KW-0863">Zinc-finger</keyword>
<dbReference type="InterPro" id="IPR019787">
    <property type="entry name" value="Znf_PHD-finger"/>
</dbReference>
<organism evidence="6 7">
    <name type="scientific">Metarhizium rileyi (strain RCEF 4871)</name>
    <name type="common">Nomuraea rileyi</name>
    <dbReference type="NCBI Taxonomy" id="1649241"/>
    <lineage>
        <taxon>Eukaryota</taxon>
        <taxon>Fungi</taxon>
        <taxon>Dikarya</taxon>
        <taxon>Ascomycota</taxon>
        <taxon>Pezizomycotina</taxon>
        <taxon>Sordariomycetes</taxon>
        <taxon>Hypocreomycetidae</taxon>
        <taxon>Hypocreales</taxon>
        <taxon>Clavicipitaceae</taxon>
        <taxon>Metarhizium</taxon>
    </lineage>
</organism>
<accession>A0A167AQ49</accession>
<proteinExistence type="predicted"/>
<dbReference type="InterPro" id="IPR019786">
    <property type="entry name" value="Zinc_finger_PHD-type_CS"/>
</dbReference>
<dbReference type="OMA" id="MTWECLA"/>
<name>A0A167AQ49_METRR</name>
<dbReference type="OrthoDB" id="303107at2759"/>
<keyword evidence="7" id="KW-1185">Reference proteome</keyword>
<dbReference type="Gene3D" id="3.30.40.10">
    <property type="entry name" value="Zinc/RING finger domain, C3HC4 (zinc finger)"/>
    <property type="match status" value="1"/>
</dbReference>
<dbReference type="SUPFAM" id="SSF57903">
    <property type="entry name" value="FYVE/PHD zinc finger"/>
    <property type="match status" value="1"/>
</dbReference>
<dbReference type="GO" id="GO:0008270">
    <property type="term" value="F:zinc ion binding"/>
    <property type="evidence" value="ECO:0007669"/>
    <property type="project" value="UniProtKB-KW"/>
</dbReference>
<evidence type="ECO:0000256" key="1">
    <source>
        <dbReference type="ARBA" id="ARBA00022723"/>
    </source>
</evidence>
<dbReference type="PANTHER" id="PTHR14296">
    <property type="entry name" value="REMODELING AND SPACING FACTOR 1"/>
    <property type="match status" value="1"/>
</dbReference>
<feature type="compositionally biased region" description="Basic and acidic residues" evidence="4">
    <location>
        <begin position="316"/>
        <end position="342"/>
    </location>
</feature>
<feature type="region of interest" description="Disordered" evidence="4">
    <location>
        <begin position="311"/>
        <end position="342"/>
    </location>
</feature>
<feature type="compositionally biased region" description="Basic residues" evidence="4">
    <location>
        <begin position="204"/>
        <end position="213"/>
    </location>
</feature>
<sequence>MPSRKRATHPAGDDRGVEPPSTLHRIRNMWQFANLCQWIYIFGKAAKIDETIDIEEIETDCLKPQQTLLADIALALLKMVSAHRGLTPAILDEHLRKHFSAKAREQNPFGDESDPVSFSGLDVFTKIKILQKLTQWTMIHPERLREKMTEHKDAEQISWRIEPYGWDKHDRVYYVLDDNRIYRFTEPRNIESRQKTKKTDKSRASRRAGKRRCIASSSDDGDDDMGNRDHVSQLPEDDLGGGSWECIAITLHQANALIDTLMNTRDANEKILREQLETHLLPILEKEEEMIKRKELQRERELLNLAKMANAKRSSRIADKAEKRKRDVKEEEEQRQKLVTERAEHRERLAQIKLQQERDRRMYARQRRLRERESRRVRHEEELAHLSEDSKHAHESARISERHLHAEIRRNQRALKDIEREEDEWVFDCVCGLYGQIDDGTHSVACDCCNVWQHSRCLGIREDEAEQRDFHFICSSCRRQEDEKTKSPKTIIKIKVPPSNITSNANVPTGGVSYTGSEVEQDSFANIGRDESTNNSSPLLLQRRTQCAELKMVSIEVPPPQATISQFPLVRHGELCEDHRVPPATITALPKNQALPTYGSSTAKQAVSRNSQVEGSAQLSLPSVDTKALSSAPYLASSEGEYSALPLKQVGYSSLTQQSPTILTLVPPTKKNLGSCMEDIVERKSPSASDSLSCSVTPVPATPGFVSTPIRPSEEHEAG</sequence>
<feature type="region of interest" description="Disordered" evidence="4">
    <location>
        <begin position="191"/>
        <end position="236"/>
    </location>
</feature>
<dbReference type="AlphaFoldDB" id="A0A167AQ49"/>
<dbReference type="Proteomes" id="UP000243498">
    <property type="component" value="Unassembled WGS sequence"/>
</dbReference>
<dbReference type="GO" id="GO:0031213">
    <property type="term" value="C:RSF complex"/>
    <property type="evidence" value="ECO:0007669"/>
    <property type="project" value="InterPro"/>
</dbReference>
<keyword evidence="3" id="KW-0862">Zinc</keyword>
<dbReference type="PANTHER" id="PTHR14296:SF3">
    <property type="entry name" value="DIKAR, ISOFORM F"/>
    <property type="match status" value="1"/>
</dbReference>
<evidence type="ECO:0000313" key="6">
    <source>
        <dbReference type="EMBL" id="OAA39160.1"/>
    </source>
</evidence>